<name>A0A8H5D5Q2_9AGAR</name>
<dbReference type="OrthoDB" id="5210591at2759"/>
<accession>A0A8H5D5Q2</accession>
<comment type="caution">
    <text evidence="2">The sequence shown here is derived from an EMBL/GenBank/DDBJ whole genome shotgun (WGS) entry which is preliminary data.</text>
</comment>
<dbReference type="EMBL" id="JAACJO010000009">
    <property type="protein sequence ID" value="KAF5354049.1"/>
    <property type="molecule type" value="Genomic_DNA"/>
</dbReference>
<evidence type="ECO:0000313" key="3">
    <source>
        <dbReference type="Proteomes" id="UP000559027"/>
    </source>
</evidence>
<feature type="compositionally biased region" description="Low complexity" evidence="1">
    <location>
        <begin position="9"/>
        <end position="21"/>
    </location>
</feature>
<reference evidence="2 3" key="1">
    <citation type="journal article" date="2020" name="ISME J.">
        <title>Uncovering the hidden diversity of litter-decomposition mechanisms in mushroom-forming fungi.</title>
        <authorList>
            <person name="Floudas D."/>
            <person name="Bentzer J."/>
            <person name="Ahren D."/>
            <person name="Johansson T."/>
            <person name="Persson P."/>
            <person name="Tunlid A."/>
        </authorList>
    </citation>
    <scope>NUCLEOTIDE SEQUENCE [LARGE SCALE GENOMIC DNA]</scope>
    <source>
        <strain evidence="2 3">CBS 146.42</strain>
    </source>
</reference>
<feature type="region of interest" description="Disordered" evidence="1">
    <location>
        <begin position="1"/>
        <end position="24"/>
    </location>
</feature>
<evidence type="ECO:0000313" key="2">
    <source>
        <dbReference type="EMBL" id="KAF5354049.1"/>
    </source>
</evidence>
<evidence type="ECO:0008006" key="4">
    <source>
        <dbReference type="Google" id="ProtNLM"/>
    </source>
</evidence>
<sequence length="403" mass="44406">MADSGGPDTASSTSTSNHTTSAPTLEITLEQAQIIIRKLLPGHDQSSVCKLTDIRSKGFSFTAGTRIYIIDLIKSTNDSGRHGPSDHPASSVSTSSERQSECACFLTITHPTTCSGEYNPNTLPVIHDLLNSIRAKTEIPLTESILDTSLSLIPYHFLLSGTTITPSDHLLSVTDARKSGLLSEKASSFLDLELGKFLGQLHANVQNDWFGVPLLEKPAEPSYAWQETFTNLLEGLIYHFENGNVKVDFEIPYEKIRLYHSRAIGFSLFDDVEVPSLVWLTGSEDDVFISKPTNPDDPWSFEICAILPVGAHAIWGDPLLESFFIPPNPTKAMAEGYIGGGGGALTIFPRQNTKRIWYDLFLALLVLYEIRNLGDADEIKEKRAWCEKTILDSVDALKDAPNY</sequence>
<proteinExistence type="predicted"/>
<keyword evidence="3" id="KW-1185">Reference proteome</keyword>
<gene>
    <name evidence="2" type="ORF">D9756_007211</name>
</gene>
<organism evidence="2 3">
    <name type="scientific">Leucocoprinus leucothites</name>
    <dbReference type="NCBI Taxonomy" id="201217"/>
    <lineage>
        <taxon>Eukaryota</taxon>
        <taxon>Fungi</taxon>
        <taxon>Dikarya</taxon>
        <taxon>Basidiomycota</taxon>
        <taxon>Agaricomycotina</taxon>
        <taxon>Agaricomycetes</taxon>
        <taxon>Agaricomycetidae</taxon>
        <taxon>Agaricales</taxon>
        <taxon>Agaricineae</taxon>
        <taxon>Agaricaceae</taxon>
        <taxon>Leucocoprinus</taxon>
    </lineage>
</organism>
<protein>
    <recommendedName>
        <fullName evidence="4">Aminoglycoside phosphotransferase domain-containing protein</fullName>
    </recommendedName>
</protein>
<evidence type="ECO:0000256" key="1">
    <source>
        <dbReference type="SAM" id="MobiDB-lite"/>
    </source>
</evidence>
<dbReference type="AlphaFoldDB" id="A0A8H5D5Q2"/>
<dbReference type="Proteomes" id="UP000559027">
    <property type="component" value="Unassembled WGS sequence"/>
</dbReference>